<dbReference type="PANTHER" id="PTHR43391:SF26">
    <property type="entry name" value="BLL7251 PROTEIN"/>
    <property type="match status" value="1"/>
</dbReference>
<dbReference type="PRINTS" id="PR00081">
    <property type="entry name" value="GDHRDH"/>
</dbReference>
<proteinExistence type="inferred from homology"/>
<keyword evidence="4" id="KW-1185">Reference proteome</keyword>
<dbReference type="SUPFAM" id="SSF51735">
    <property type="entry name" value="NAD(P)-binding Rossmann-fold domains"/>
    <property type="match status" value="1"/>
</dbReference>
<gene>
    <name evidence="3" type="ORF">B0I00_3214</name>
</gene>
<dbReference type="InterPro" id="IPR036291">
    <property type="entry name" value="NAD(P)-bd_dom_sf"/>
</dbReference>
<dbReference type="EMBL" id="PHUF01000007">
    <property type="protein sequence ID" value="PKB13415.1"/>
    <property type="molecule type" value="Genomic_DNA"/>
</dbReference>
<organism evidence="3 4">
    <name type="scientific">Novosphingobium kunmingense</name>
    <dbReference type="NCBI Taxonomy" id="1211806"/>
    <lineage>
        <taxon>Bacteria</taxon>
        <taxon>Pseudomonadati</taxon>
        <taxon>Pseudomonadota</taxon>
        <taxon>Alphaproteobacteria</taxon>
        <taxon>Sphingomonadales</taxon>
        <taxon>Sphingomonadaceae</taxon>
        <taxon>Novosphingobium</taxon>
    </lineage>
</organism>
<comment type="similarity">
    <text evidence="1">Belongs to the short-chain dehydrogenases/reductases (SDR) family.</text>
</comment>
<dbReference type="RefSeq" id="WP_100868397.1">
    <property type="nucleotide sequence ID" value="NZ_PHUF01000007.1"/>
</dbReference>
<evidence type="ECO:0000313" key="4">
    <source>
        <dbReference type="Proteomes" id="UP000232587"/>
    </source>
</evidence>
<dbReference type="InterPro" id="IPR002347">
    <property type="entry name" value="SDR_fam"/>
</dbReference>
<evidence type="ECO:0000256" key="2">
    <source>
        <dbReference type="ARBA" id="ARBA00023002"/>
    </source>
</evidence>
<dbReference type="GO" id="GO:0016491">
    <property type="term" value="F:oxidoreductase activity"/>
    <property type="evidence" value="ECO:0007669"/>
    <property type="project" value="UniProtKB-KW"/>
</dbReference>
<dbReference type="OrthoDB" id="7191281at2"/>
<dbReference type="PANTHER" id="PTHR43391">
    <property type="entry name" value="RETINOL DEHYDROGENASE-RELATED"/>
    <property type="match status" value="1"/>
</dbReference>
<keyword evidence="2" id="KW-0560">Oxidoreductase</keyword>
<name>A0A2N0H397_9SPHN</name>
<evidence type="ECO:0000313" key="3">
    <source>
        <dbReference type="EMBL" id="PKB13415.1"/>
    </source>
</evidence>
<sequence length="298" mass="31079">MTQIHDKTAFVTGGASGLGLAMATALAKEGARVILADCDRAGAERAAAALRNAGVDAIGLELDVTDEAAWARAGEEARAFGPVRLLVSNAGVGGGAGSFETYDTEVWRWNYAVNAHAHLYACRTFLGEMKASGEASHLLLTSSMVAIVPPPISVAYISSKYATLGIAMALRNELAETCVGLSVLMPGMTATRIVETTRNLRPGESEQGGAAATSQAMQGVLAGGMPPEKSAAMVVEAIRDDRFWIFTHPEWKRMAELVTADMLAGFGASADPDYRGDDIDALIAANGGRMFGAQAARG</sequence>
<dbReference type="Proteomes" id="UP000232587">
    <property type="component" value="Unassembled WGS sequence"/>
</dbReference>
<comment type="caution">
    <text evidence="3">The sequence shown here is derived from an EMBL/GenBank/DDBJ whole genome shotgun (WGS) entry which is preliminary data.</text>
</comment>
<evidence type="ECO:0000256" key="1">
    <source>
        <dbReference type="ARBA" id="ARBA00006484"/>
    </source>
</evidence>
<accession>A0A2N0H397</accession>
<dbReference type="CDD" id="cd05233">
    <property type="entry name" value="SDR_c"/>
    <property type="match status" value="1"/>
</dbReference>
<dbReference type="Pfam" id="PF00106">
    <property type="entry name" value="adh_short"/>
    <property type="match status" value="1"/>
</dbReference>
<dbReference type="AlphaFoldDB" id="A0A2N0H397"/>
<dbReference type="Gene3D" id="3.40.50.720">
    <property type="entry name" value="NAD(P)-binding Rossmann-like Domain"/>
    <property type="match status" value="1"/>
</dbReference>
<reference evidence="3 4" key="1">
    <citation type="submission" date="2017-11" db="EMBL/GenBank/DDBJ databases">
        <title>Genomic Encyclopedia of Type Strains, Phase III (KMG-III): the genomes of soil and plant-associated and newly described type strains.</title>
        <authorList>
            <person name="Whitman W."/>
        </authorList>
    </citation>
    <scope>NUCLEOTIDE SEQUENCE [LARGE SCALE GENOMIC DNA]</scope>
    <source>
        <strain evidence="3 4">CGMCC 1.12274</strain>
    </source>
</reference>
<protein>
    <submittedName>
        <fullName evidence="3">NADP-dependent 3-hydroxy acid dehydrogenase YdfG</fullName>
    </submittedName>
</protein>